<keyword evidence="10" id="KW-0443">Lipid metabolism</keyword>
<dbReference type="GO" id="GO:0046872">
    <property type="term" value="F:metal ion binding"/>
    <property type="evidence" value="ECO:0007669"/>
    <property type="project" value="UniProtKB-KW"/>
</dbReference>
<evidence type="ECO:0000256" key="8">
    <source>
        <dbReference type="ARBA" id="ARBA00022840"/>
    </source>
</evidence>
<evidence type="ECO:0000256" key="9">
    <source>
        <dbReference type="ARBA" id="ARBA00022842"/>
    </source>
</evidence>
<dbReference type="GO" id="GO:0008654">
    <property type="term" value="P:phospholipid biosynthetic process"/>
    <property type="evidence" value="ECO:0007669"/>
    <property type="project" value="UniProtKB-KW"/>
</dbReference>
<dbReference type="Gene3D" id="3.40.50.10330">
    <property type="entry name" value="Probable inorganic polyphosphate/atp-NAD kinase, domain 1"/>
    <property type="match status" value="1"/>
</dbReference>
<keyword evidence="5" id="KW-0479">Metal-binding</keyword>
<keyword evidence="12" id="KW-1208">Phospholipid metabolism</keyword>
<keyword evidence="11" id="KW-0594">Phospholipid biosynthesis</keyword>
<evidence type="ECO:0000256" key="5">
    <source>
        <dbReference type="ARBA" id="ARBA00022723"/>
    </source>
</evidence>
<comment type="similarity">
    <text evidence="2">Belongs to the diacylglycerol/lipid kinase family.</text>
</comment>
<keyword evidence="3" id="KW-0444">Lipid biosynthesis</keyword>
<dbReference type="Gene3D" id="2.60.200.40">
    <property type="match status" value="1"/>
</dbReference>
<dbReference type="SUPFAM" id="SSF111331">
    <property type="entry name" value="NAD kinase/diacylglycerol kinase-like"/>
    <property type="match status" value="1"/>
</dbReference>
<evidence type="ECO:0000256" key="4">
    <source>
        <dbReference type="ARBA" id="ARBA00022679"/>
    </source>
</evidence>
<evidence type="ECO:0000256" key="12">
    <source>
        <dbReference type="ARBA" id="ARBA00023264"/>
    </source>
</evidence>
<accession>A0A3A4B5Q7</accession>
<keyword evidence="9" id="KW-0460">Magnesium</keyword>
<evidence type="ECO:0000313" key="14">
    <source>
        <dbReference type="EMBL" id="RJL35960.1"/>
    </source>
</evidence>
<evidence type="ECO:0000313" key="15">
    <source>
        <dbReference type="Proteomes" id="UP000265768"/>
    </source>
</evidence>
<dbReference type="InterPro" id="IPR005218">
    <property type="entry name" value="Diacylglycerol/lipid_kinase"/>
</dbReference>
<dbReference type="PANTHER" id="PTHR12358">
    <property type="entry name" value="SPHINGOSINE KINASE"/>
    <property type="match status" value="1"/>
</dbReference>
<evidence type="ECO:0000256" key="7">
    <source>
        <dbReference type="ARBA" id="ARBA00022777"/>
    </source>
</evidence>
<dbReference type="InterPro" id="IPR045540">
    <property type="entry name" value="YegS/DAGK_C"/>
</dbReference>
<name>A0A3A4B5Q7_9ACTN</name>
<evidence type="ECO:0000256" key="11">
    <source>
        <dbReference type="ARBA" id="ARBA00023209"/>
    </source>
</evidence>
<dbReference type="SMART" id="SM00046">
    <property type="entry name" value="DAGKc"/>
    <property type="match status" value="1"/>
</dbReference>
<evidence type="ECO:0000256" key="10">
    <source>
        <dbReference type="ARBA" id="ARBA00023098"/>
    </source>
</evidence>
<keyword evidence="4" id="KW-0808">Transferase</keyword>
<protein>
    <submittedName>
        <fullName evidence="14">Diacylglycerol kinase</fullName>
    </submittedName>
</protein>
<dbReference type="RefSeq" id="WP_119924932.1">
    <property type="nucleotide sequence ID" value="NZ_QZEY01000001.1"/>
</dbReference>
<dbReference type="InterPro" id="IPR050187">
    <property type="entry name" value="Lipid_Phosphate_FormReg"/>
</dbReference>
<dbReference type="Proteomes" id="UP000265768">
    <property type="component" value="Unassembled WGS sequence"/>
</dbReference>
<dbReference type="Pfam" id="PF00781">
    <property type="entry name" value="DAGK_cat"/>
    <property type="match status" value="1"/>
</dbReference>
<dbReference type="InterPro" id="IPR016064">
    <property type="entry name" value="NAD/diacylglycerol_kinase_sf"/>
</dbReference>
<dbReference type="AlphaFoldDB" id="A0A3A4B5Q7"/>
<dbReference type="GO" id="GO:0005886">
    <property type="term" value="C:plasma membrane"/>
    <property type="evidence" value="ECO:0007669"/>
    <property type="project" value="TreeGrafter"/>
</dbReference>
<evidence type="ECO:0000256" key="2">
    <source>
        <dbReference type="ARBA" id="ARBA00005983"/>
    </source>
</evidence>
<keyword evidence="15" id="KW-1185">Reference proteome</keyword>
<evidence type="ECO:0000256" key="6">
    <source>
        <dbReference type="ARBA" id="ARBA00022741"/>
    </source>
</evidence>
<evidence type="ECO:0000256" key="3">
    <source>
        <dbReference type="ARBA" id="ARBA00022516"/>
    </source>
</evidence>
<comment type="caution">
    <text evidence="14">The sequence shown here is derived from an EMBL/GenBank/DDBJ whole genome shotgun (WGS) entry which is preliminary data.</text>
</comment>
<dbReference type="NCBIfam" id="NF008882">
    <property type="entry name" value="PRK11914.1"/>
    <property type="match status" value="1"/>
</dbReference>
<dbReference type="NCBIfam" id="TIGR00147">
    <property type="entry name" value="YegS/Rv2252/BmrU family lipid kinase"/>
    <property type="match status" value="1"/>
</dbReference>
<dbReference type="GO" id="GO:0005524">
    <property type="term" value="F:ATP binding"/>
    <property type="evidence" value="ECO:0007669"/>
    <property type="project" value="UniProtKB-KW"/>
</dbReference>
<reference evidence="14 15" key="1">
    <citation type="submission" date="2018-09" db="EMBL/GenBank/DDBJ databases">
        <title>YIM 75507 draft genome.</title>
        <authorList>
            <person name="Tang S."/>
            <person name="Feng Y."/>
        </authorList>
    </citation>
    <scope>NUCLEOTIDE SEQUENCE [LARGE SCALE GENOMIC DNA]</scope>
    <source>
        <strain evidence="14 15">YIM 75507</strain>
    </source>
</reference>
<feature type="domain" description="DAGKc" evidence="13">
    <location>
        <begin position="1"/>
        <end position="130"/>
    </location>
</feature>
<keyword evidence="8" id="KW-0067">ATP-binding</keyword>
<evidence type="ECO:0000259" key="13">
    <source>
        <dbReference type="PROSITE" id="PS50146"/>
    </source>
</evidence>
<dbReference type="PROSITE" id="PS50146">
    <property type="entry name" value="DAGK"/>
    <property type="match status" value="1"/>
</dbReference>
<dbReference type="InterPro" id="IPR001206">
    <property type="entry name" value="Diacylglycerol_kinase_cat_dom"/>
</dbReference>
<gene>
    <name evidence="14" type="ORF">D5H75_04105</name>
</gene>
<proteinExistence type="inferred from homology"/>
<sequence>MAREIAVLVNPSAGGGRGLRLLAPLVRALRARGAEVSVLRGHDPGETLELACMAVAEHCEALVVLGGDGLAHLALQAVAGTDTPLGIIPAGTGNDIAAALGVPVRDPAAAARIVSAGHVRELDAARIRPQAGDHEGEWFLSVAACGFDARVNERANRMAFPRGRARYAAATLAELARLRPIPYTITLDGEKIETEAALVAVGNTSMYGGGMRVCPAARPDDGLLDVCVIKAGTAWDLVRNFPRIYTGTHTSHPSVTTYQARHVALEAPGVIAYADGERITPAPLTCTVVPGVVKVLTPA</sequence>
<evidence type="ECO:0000256" key="1">
    <source>
        <dbReference type="ARBA" id="ARBA00001946"/>
    </source>
</evidence>
<keyword evidence="6" id="KW-0547">Nucleotide-binding</keyword>
<keyword evidence="7 14" id="KW-0418">Kinase</keyword>
<dbReference type="InterPro" id="IPR017438">
    <property type="entry name" value="ATP-NAD_kinase_N"/>
</dbReference>
<dbReference type="OrthoDB" id="142078at2"/>
<dbReference type="GO" id="GO:0004143">
    <property type="term" value="F:ATP-dependent diacylglycerol kinase activity"/>
    <property type="evidence" value="ECO:0007669"/>
    <property type="project" value="TreeGrafter"/>
</dbReference>
<comment type="cofactor">
    <cofactor evidence="1">
        <name>Mg(2+)</name>
        <dbReference type="ChEBI" id="CHEBI:18420"/>
    </cofactor>
</comment>
<organism evidence="14 15">
    <name type="scientific">Bailinhaonella thermotolerans</name>
    <dbReference type="NCBI Taxonomy" id="1070861"/>
    <lineage>
        <taxon>Bacteria</taxon>
        <taxon>Bacillati</taxon>
        <taxon>Actinomycetota</taxon>
        <taxon>Actinomycetes</taxon>
        <taxon>Streptosporangiales</taxon>
        <taxon>Streptosporangiaceae</taxon>
        <taxon>Bailinhaonella</taxon>
    </lineage>
</organism>
<dbReference type="EMBL" id="QZEY01000001">
    <property type="protein sequence ID" value="RJL35960.1"/>
    <property type="molecule type" value="Genomic_DNA"/>
</dbReference>
<dbReference type="Pfam" id="PF19279">
    <property type="entry name" value="YegS_C"/>
    <property type="match status" value="1"/>
</dbReference>
<dbReference type="PANTHER" id="PTHR12358:SF106">
    <property type="entry name" value="LIPID KINASE YEGS"/>
    <property type="match status" value="1"/>
</dbReference>